<dbReference type="AlphaFoldDB" id="A0A2N4TXR9"/>
<dbReference type="EMBL" id="PKQE01000001">
    <property type="protein sequence ID" value="PLC44495.1"/>
    <property type="molecule type" value="Genomic_DNA"/>
</dbReference>
<proteinExistence type="predicted"/>
<organism evidence="1 2">
    <name type="scientific">Ralstonia pickettii</name>
    <name type="common">Burkholderia pickettii</name>
    <dbReference type="NCBI Taxonomy" id="329"/>
    <lineage>
        <taxon>Bacteria</taxon>
        <taxon>Pseudomonadati</taxon>
        <taxon>Pseudomonadota</taxon>
        <taxon>Betaproteobacteria</taxon>
        <taxon>Burkholderiales</taxon>
        <taxon>Burkholderiaceae</taxon>
        <taxon>Ralstonia</taxon>
    </lineage>
</organism>
<dbReference type="RefSeq" id="WP_102064906.1">
    <property type="nucleotide sequence ID" value="NZ_PKQE01000001.1"/>
</dbReference>
<name>A0A2N4TXR9_RALPI</name>
<dbReference type="Proteomes" id="UP000234456">
    <property type="component" value="Unassembled WGS sequence"/>
</dbReference>
<gene>
    <name evidence="1" type="ORF">C0Q88_07395</name>
</gene>
<sequence>MAKSRLLERVKEYTFTDDFHFFGERSAREHRELERARVAIRQDTADECLHCTHAKWNVEKHHRASDLTLITRVSARCGVARCVEDIPAMPPTLSPAYPETFTLASVAKETCWKEVELKGDHYESWANQKREAMSLMKEYKAHVASKDTPKTMQEDAW</sequence>
<comment type="caution">
    <text evidence="1">The sequence shown here is derived from an EMBL/GenBank/DDBJ whole genome shotgun (WGS) entry which is preliminary data.</text>
</comment>
<accession>A0A2N4TXR9</accession>
<protein>
    <submittedName>
        <fullName evidence="1">Uncharacterized protein</fullName>
    </submittedName>
</protein>
<evidence type="ECO:0000313" key="2">
    <source>
        <dbReference type="Proteomes" id="UP000234456"/>
    </source>
</evidence>
<reference evidence="1 2" key="1">
    <citation type="submission" date="2017-12" db="EMBL/GenBank/DDBJ databases">
        <title>Draft genome sequence of Ralstonia pickettii 52.</title>
        <authorList>
            <person name="Zheng B."/>
        </authorList>
    </citation>
    <scope>NUCLEOTIDE SEQUENCE [LARGE SCALE GENOMIC DNA]</scope>
    <source>
        <strain evidence="1 2">52</strain>
    </source>
</reference>
<evidence type="ECO:0000313" key="1">
    <source>
        <dbReference type="EMBL" id="PLC44495.1"/>
    </source>
</evidence>